<accession>A0A4S4F8D4</accession>
<reference evidence="2 3" key="1">
    <citation type="submission" date="2019-04" db="EMBL/GenBank/DDBJ databases">
        <title>Microbes associate with the intestines of laboratory mice.</title>
        <authorList>
            <person name="Navarre W."/>
            <person name="Wong E."/>
            <person name="Huang K.C."/>
            <person name="Tropini C."/>
            <person name="Ng K."/>
            <person name="Yu B."/>
        </authorList>
    </citation>
    <scope>NUCLEOTIDE SEQUENCE [LARGE SCALE GENOMIC DNA]</scope>
    <source>
        <strain evidence="2 3">NM87_A27A</strain>
    </source>
</reference>
<evidence type="ECO:0000313" key="3">
    <source>
        <dbReference type="Proteomes" id="UP000306798"/>
    </source>
</evidence>
<organism evidence="2 3">
    <name type="scientific">Bifidobacterium pseudolongum</name>
    <dbReference type="NCBI Taxonomy" id="1694"/>
    <lineage>
        <taxon>Bacteria</taxon>
        <taxon>Bacillati</taxon>
        <taxon>Actinomycetota</taxon>
        <taxon>Actinomycetes</taxon>
        <taxon>Bifidobacteriales</taxon>
        <taxon>Bifidobacteriaceae</taxon>
        <taxon>Bifidobacterium</taxon>
    </lineage>
</organism>
<dbReference type="Pfam" id="PF08843">
    <property type="entry name" value="AbiEii"/>
    <property type="match status" value="1"/>
</dbReference>
<comment type="caution">
    <text evidence="2">The sequence shown here is derived from an EMBL/GenBank/DDBJ whole genome shotgun (WGS) entry which is preliminary data.</text>
</comment>
<evidence type="ECO:0000313" key="2">
    <source>
        <dbReference type="EMBL" id="THG25494.1"/>
    </source>
</evidence>
<dbReference type="Gene3D" id="3.10.450.620">
    <property type="entry name" value="JHP933, nucleotidyltransferase-like core domain"/>
    <property type="match status" value="1"/>
</dbReference>
<dbReference type="InterPro" id="IPR014942">
    <property type="entry name" value="AbiEii"/>
</dbReference>
<feature type="compositionally biased region" description="Basic and acidic residues" evidence="1">
    <location>
        <begin position="11"/>
        <end position="26"/>
    </location>
</feature>
<dbReference type="AlphaFoldDB" id="A0A4S4F8D4"/>
<feature type="region of interest" description="Disordered" evidence="1">
    <location>
        <begin position="1"/>
        <end position="26"/>
    </location>
</feature>
<proteinExistence type="predicted"/>
<gene>
    <name evidence="2" type="ORF">E5991_05345</name>
</gene>
<evidence type="ECO:0000256" key="1">
    <source>
        <dbReference type="SAM" id="MobiDB-lite"/>
    </source>
</evidence>
<name>A0A4S4F8D4_9BIFI</name>
<dbReference type="GO" id="GO:0016740">
    <property type="term" value="F:transferase activity"/>
    <property type="evidence" value="ECO:0007669"/>
    <property type="project" value="UniProtKB-KW"/>
</dbReference>
<dbReference type="Proteomes" id="UP000306798">
    <property type="component" value="Unassembled WGS sequence"/>
</dbReference>
<protein>
    <submittedName>
        <fullName evidence="2">Nucleotidyl transferase AbiEii/AbiGii toxin family protein</fullName>
    </submittedName>
</protein>
<dbReference type="EMBL" id="SSTF01000014">
    <property type="protein sequence ID" value="THG25494.1"/>
    <property type="molecule type" value="Genomic_DNA"/>
</dbReference>
<dbReference type="Gene3D" id="1.20.58.1790">
    <property type="entry name" value="JHP933, helical tail domain"/>
    <property type="match status" value="1"/>
</dbReference>
<keyword evidence="2" id="KW-0808">Transferase</keyword>
<sequence>MARLQTAAEDANERGRDGMRGEGDGYRPEHRAAIETIMHDMNGSPDNPYILKGGTALMLCYGLSRFSEDIDLDAQRATVPAARFFRFIEHTCREHGYDWREGKNTPTVQRAFVNYGREDTPLKIEVSHRIKVVDPDAIAHVGGIKTYTISELCELKASAYQNRDKIRDLYDLTFIIEHHYDELSKSARKAAQRALEYKDVEQFDYLTRTQHDPLIDVDRLADSFLNALDMVGLTTNNPMGAEEPDDDNEIDDLMGRFSGNYDTGGNTSGRIR</sequence>